<sequence>METPHPDDSFHVVVDMPFTVKEGRRWPRTTMATSQRQRSRMLGWGPEPGGGSAATGDSSSPGPRPGVVERLRADVASLFRETRDLHGCVDRQADLSSYDSLQSQLAGLRAELHGHAPHPEQQPHSYQAQFDQGLYGAPAYAAPMYAAPFYDQRAHQAPYRDPTPHFEKLRSPSPGYPPLPAAQPEPEGHGTS</sequence>
<dbReference type="AlphaFoldDB" id="A0A6G0QUE2"/>
<evidence type="ECO:0000313" key="3">
    <source>
        <dbReference type="Proteomes" id="UP000486351"/>
    </source>
</evidence>
<evidence type="ECO:0000256" key="1">
    <source>
        <dbReference type="SAM" id="MobiDB-lite"/>
    </source>
</evidence>
<feature type="region of interest" description="Disordered" evidence="1">
    <location>
        <begin position="155"/>
        <end position="192"/>
    </location>
</feature>
<dbReference type="EMBL" id="QXFY01002123">
    <property type="protein sequence ID" value="KAE9302655.1"/>
    <property type="molecule type" value="Genomic_DNA"/>
</dbReference>
<dbReference type="Proteomes" id="UP000486351">
    <property type="component" value="Unassembled WGS sequence"/>
</dbReference>
<reference evidence="2 3" key="1">
    <citation type="submission" date="2018-09" db="EMBL/GenBank/DDBJ databases">
        <title>Genomic investigation of the strawberry pathogen Phytophthora fragariae indicates pathogenicity is determined by transcriptional variation in three key races.</title>
        <authorList>
            <person name="Adams T.M."/>
            <person name="Armitage A.D."/>
            <person name="Sobczyk M.K."/>
            <person name="Bates H.J."/>
            <person name="Dunwell J.M."/>
            <person name="Nellist C.F."/>
            <person name="Harrison R.J."/>
        </authorList>
    </citation>
    <scope>NUCLEOTIDE SEQUENCE [LARGE SCALE GENOMIC DNA]</scope>
    <source>
        <strain evidence="2 3">NOV-77</strain>
    </source>
</reference>
<gene>
    <name evidence="2" type="ORF">PF008_g22444</name>
</gene>
<accession>A0A6G0QUE2</accession>
<comment type="caution">
    <text evidence="2">The sequence shown here is derived from an EMBL/GenBank/DDBJ whole genome shotgun (WGS) entry which is preliminary data.</text>
</comment>
<evidence type="ECO:0000313" key="2">
    <source>
        <dbReference type="EMBL" id="KAE9302655.1"/>
    </source>
</evidence>
<protein>
    <submittedName>
        <fullName evidence="2">Uncharacterized protein</fullName>
    </submittedName>
</protein>
<name>A0A6G0QUE2_9STRA</name>
<feature type="compositionally biased region" description="Pro residues" evidence="1">
    <location>
        <begin position="174"/>
        <end position="183"/>
    </location>
</feature>
<feature type="region of interest" description="Disordered" evidence="1">
    <location>
        <begin position="23"/>
        <end position="67"/>
    </location>
</feature>
<organism evidence="2 3">
    <name type="scientific">Phytophthora fragariae</name>
    <dbReference type="NCBI Taxonomy" id="53985"/>
    <lineage>
        <taxon>Eukaryota</taxon>
        <taxon>Sar</taxon>
        <taxon>Stramenopiles</taxon>
        <taxon>Oomycota</taxon>
        <taxon>Peronosporomycetes</taxon>
        <taxon>Peronosporales</taxon>
        <taxon>Peronosporaceae</taxon>
        <taxon>Phytophthora</taxon>
    </lineage>
</organism>
<proteinExistence type="predicted"/>